<dbReference type="OrthoDB" id="3883941at2759"/>
<comment type="caution">
    <text evidence="3">The sequence shown here is derived from an EMBL/GenBank/DDBJ whole genome shotgun (WGS) entry which is preliminary data.</text>
</comment>
<feature type="region of interest" description="Disordered" evidence="2">
    <location>
        <begin position="1"/>
        <end position="25"/>
    </location>
</feature>
<proteinExistence type="predicted"/>
<dbReference type="Proteomes" id="UP000777482">
    <property type="component" value="Unassembled WGS sequence"/>
</dbReference>
<sequence length="443" mass="47610">MQASASRQALLAARPAARRSLPRPQAYRRAYATVQESQMPAQAGTAGSHMVSGLLGGGVVLAALYGYYRYSGAKEAVDTARTVSNSAKQAKDKIAELSPSSTKEALGLAKSLAKSYASAIPGGAVLIDQGFTQLENFIDTHGERAAQVVKETYADIEKAASEGGDKGEAVMKALQEAANKVQNLVGEEASKGWQVLGEKYPELQKSLGSQGEELKKLADKHGPEAQRIATDFYSQSVKLVSTGGFNAETYESVKKLLQEKKDQLAKFSQKAGRDAWDASAKAAGPVLDKMPDVKEALDKNLGKVEGYLGEDRVKIVKEVYAELEKIGKSDKSVEDKTKAAKQLVQDKLGDSSQFKSLGFATEKASDLADSGRKWLEEQVPGLGGLTKVFQETDLKALKDVASKRGDDGKKILEETYDQIKEVLAKQSEKAKKLGEKAAEDAKK</sequence>
<dbReference type="EMBL" id="PUHQ01000011">
    <property type="protein sequence ID" value="KAG0665008.1"/>
    <property type="molecule type" value="Genomic_DNA"/>
</dbReference>
<name>A0A9P6W8E5_RHOMI</name>
<reference evidence="3 4" key="1">
    <citation type="submission" date="2020-11" db="EMBL/GenBank/DDBJ databases">
        <title>Kefir isolates.</title>
        <authorList>
            <person name="Marcisauskas S."/>
            <person name="Kim Y."/>
            <person name="Blasche S."/>
        </authorList>
    </citation>
    <scope>NUCLEOTIDE SEQUENCE [LARGE SCALE GENOMIC DNA]</scope>
    <source>
        <strain evidence="3 4">KR</strain>
    </source>
</reference>
<protein>
    <submittedName>
        <fullName evidence="3">Uncharacterized protein</fullName>
    </submittedName>
</protein>
<evidence type="ECO:0000313" key="4">
    <source>
        <dbReference type="Proteomes" id="UP000777482"/>
    </source>
</evidence>
<evidence type="ECO:0000256" key="1">
    <source>
        <dbReference type="SAM" id="Coils"/>
    </source>
</evidence>
<evidence type="ECO:0000256" key="2">
    <source>
        <dbReference type="SAM" id="MobiDB-lite"/>
    </source>
</evidence>
<accession>A0A9P6W8E5</accession>
<gene>
    <name evidence="3" type="ORF">C6P46_000634</name>
</gene>
<feature type="coiled-coil region" evidence="1">
    <location>
        <begin position="409"/>
        <end position="436"/>
    </location>
</feature>
<keyword evidence="4" id="KW-1185">Reference proteome</keyword>
<feature type="compositionally biased region" description="Low complexity" evidence="2">
    <location>
        <begin position="1"/>
        <end position="15"/>
    </location>
</feature>
<keyword evidence="1" id="KW-0175">Coiled coil</keyword>
<evidence type="ECO:0000313" key="3">
    <source>
        <dbReference type="EMBL" id="KAG0665008.1"/>
    </source>
</evidence>
<dbReference type="AlphaFoldDB" id="A0A9P6W8E5"/>
<organism evidence="3 4">
    <name type="scientific">Rhodotorula mucilaginosa</name>
    <name type="common">Yeast</name>
    <name type="synonym">Rhodotorula rubra</name>
    <dbReference type="NCBI Taxonomy" id="5537"/>
    <lineage>
        <taxon>Eukaryota</taxon>
        <taxon>Fungi</taxon>
        <taxon>Dikarya</taxon>
        <taxon>Basidiomycota</taxon>
        <taxon>Pucciniomycotina</taxon>
        <taxon>Microbotryomycetes</taxon>
        <taxon>Sporidiobolales</taxon>
        <taxon>Sporidiobolaceae</taxon>
        <taxon>Rhodotorula</taxon>
    </lineage>
</organism>